<comment type="caution">
    <text evidence="1">The sequence shown here is derived from an EMBL/GenBank/DDBJ whole genome shotgun (WGS) entry which is preliminary data.</text>
</comment>
<accession>A0A425Y902</accession>
<reference evidence="1 2" key="1">
    <citation type="submission" date="2018-07" db="EMBL/GenBank/DDBJ databases">
        <title>Draft genome sequence of Ancylomarina sp. M1P.</title>
        <authorList>
            <person name="Yadav S."/>
            <person name="Villanueva L."/>
            <person name="Damste J.S.S."/>
        </authorList>
    </citation>
    <scope>NUCLEOTIDE SEQUENCE [LARGE SCALE GENOMIC DNA]</scope>
    <source>
        <strain evidence="1 2">M1P</strain>
    </source>
</reference>
<sequence length="298" mass="33364">MTVQFSQTETDILDQFTAGTSFTLDSKNYTVLESGKPRPPKGEGKTDLYILANDSNNNSIELKISIKQHNADFLENKISLDRAIQILGDDAQDIISDSISDIEDEFRDDYLITINKYGRTVAKTLKIGWKFELLNCKSGAKSGLMKLNDAQKIDVYSGSNLDCSKKNSNVNGRIVANSGVANCILELKKNPTLTTQTIINDLRPIADYAKTQSIYFACKAVNYRMTPDKWDGNRPLAVYVNWFIDDSKLNGEIVFDSPLSTSANSIGKNIRKLLKILNINDGNFKSIKTILENVKYYE</sequence>
<keyword evidence="2" id="KW-1185">Reference proteome</keyword>
<proteinExistence type="predicted"/>
<evidence type="ECO:0000313" key="1">
    <source>
        <dbReference type="EMBL" id="RRG24812.1"/>
    </source>
</evidence>
<dbReference type="AlphaFoldDB" id="A0A425Y902"/>
<organism evidence="1 2">
    <name type="scientific">Ancylomarina euxinus</name>
    <dbReference type="NCBI Taxonomy" id="2283627"/>
    <lineage>
        <taxon>Bacteria</taxon>
        <taxon>Pseudomonadati</taxon>
        <taxon>Bacteroidota</taxon>
        <taxon>Bacteroidia</taxon>
        <taxon>Marinilabiliales</taxon>
        <taxon>Marinifilaceae</taxon>
        <taxon>Ancylomarina</taxon>
    </lineage>
</organism>
<dbReference type="Proteomes" id="UP000285794">
    <property type="component" value="Unassembled WGS sequence"/>
</dbReference>
<protein>
    <submittedName>
        <fullName evidence="1">Uncharacterized protein</fullName>
    </submittedName>
</protein>
<dbReference type="RefSeq" id="WP_125029224.1">
    <property type="nucleotide sequence ID" value="NZ_JAPXVP010000001.1"/>
</dbReference>
<dbReference type="OrthoDB" id="1492303at2"/>
<dbReference type="EMBL" id="QQWG01000001">
    <property type="protein sequence ID" value="RRG24812.1"/>
    <property type="molecule type" value="Genomic_DNA"/>
</dbReference>
<evidence type="ECO:0000313" key="2">
    <source>
        <dbReference type="Proteomes" id="UP000285794"/>
    </source>
</evidence>
<name>A0A425Y902_9BACT</name>
<gene>
    <name evidence="1" type="ORF">DWB61_02040</name>
</gene>